<dbReference type="Proteomes" id="UP000472275">
    <property type="component" value="Chromosome 6"/>
</dbReference>
<evidence type="ECO:0000313" key="2">
    <source>
        <dbReference type="Ensembl" id="ENSACCP00020021204.1"/>
    </source>
</evidence>
<accession>A0A663F9S4</accession>
<dbReference type="AlphaFoldDB" id="A0A663F9S4"/>
<protein>
    <submittedName>
        <fullName evidence="2">Uncharacterized protein</fullName>
    </submittedName>
</protein>
<organism evidence="2 3">
    <name type="scientific">Aquila chrysaetos chrysaetos</name>
    <dbReference type="NCBI Taxonomy" id="223781"/>
    <lineage>
        <taxon>Eukaryota</taxon>
        <taxon>Metazoa</taxon>
        <taxon>Chordata</taxon>
        <taxon>Craniata</taxon>
        <taxon>Vertebrata</taxon>
        <taxon>Euteleostomi</taxon>
        <taxon>Archelosauria</taxon>
        <taxon>Archosauria</taxon>
        <taxon>Dinosauria</taxon>
        <taxon>Saurischia</taxon>
        <taxon>Theropoda</taxon>
        <taxon>Coelurosauria</taxon>
        <taxon>Aves</taxon>
        <taxon>Neognathae</taxon>
        <taxon>Neoaves</taxon>
        <taxon>Telluraves</taxon>
        <taxon>Accipitrimorphae</taxon>
        <taxon>Accipitriformes</taxon>
        <taxon>Accipitridae</taxon>
        <taxon>Accipitrinae</taxon>
        <taxon>Aquila</taxon>
    </lineage>
</organism>
<evidence type="ECO:0000256" key="1">
    <source>
        <dbReference type="SAM" id="MobiDB-lite"/>
    </source>
</evidence>
<sequence length="121" mass="13282">MLAAAEVSWEGKPQPGELGGFPSWGTWALLPPLPGPANDPGLSSFSSVTPAAAALVRRSSWASPSMATELDDRCPTCRDDFCYQRILRWAESRPECPLCKRGRTSLENPLCNFRQLQSPMM</sequence>
<dbReference type="Ensembl" id="ENSACCT00020022137.1">
    <property type="protein sequence ID" value="ENSACCP00020021204.1"/>
    <property type="gene ID" value="ENSACCG00020014628.1"/>
</dbReference>
<name>A0A663F9S4_AQUCH</name>
<keyword evidence="3" id="KW-1185">Reference proteome</keyword>
<evidence type="ECO:0000313" key="3">
    <source>
        <dbReference type="Proteomes" id="UP000472275"/>
    </source>
</evidence>
<dbReference type="InParanoid" id="A0A663F9S4"/>
<proteinExistence type="predicted"/>
<reference evidence="2" key="2">
    <citation type="submission" date="2025-09" db="UniProtKB">
        <authorList>
            <consortium name="Ensembl"/>
        </authorList>
    </citation>
    <scope>IDENTIFICATION</scope>
</reference>
<feature type="region of interest" description="Disordered" evidence="1">
    <location>
        <begin position="1"/>
        <end position="20"/>
    </location>
</feature>
<reference evidence="2" key="1">
    <citation type="submission" date="2025-08" db="UniProtKB">
        <authorList>
            <consortium name="Ensembl"/>
        </authorList>
    </citation>
    <scope>IDENTIFICATION</scope>
</reference>